<feature type="transmembrane region" description="Helical" evidence="1">
    <location>
        <begin position="75"/>
        <end position="93"/>
    </location>
</feature>
<sequence length="128" mass="15088">MNKRVVLKTEFIIRCIYALCLIGAGFNHLQTVLMHGLFWDYNNAPLFTCIYWTSLTFIDPLAAILLFFRPRIGLILTFFIIFSDVIHNTWITLKVGRDLLNYMYISQFLFLVFVVCTIKFPWKAHKKS</sequence>
<dbReference type="Proteomes" id="UP000076152">
    <property type="component" value="Chromosome"/>
</dbReference>
<keyword evidence="1" id="KW-0812">Transmembrane</keyword>
<reference evidence="2 3" key="1">
    <citation type="submission" date="2016-04" db="EMBL/GenBank/DDBJ databases">
        <title>Complete genome sequencing of OXA-72 bearing Acinetobacter pittii strain IEC338SC.</title>
        <authorList>
            <person name="Brasiliense D.M."/>
            <person name="Lima K.V."/>
            <person name="Souza C.O."/>
            <person name="Dutra L.G."/>
            <person name="Mamizuka E.M."/>
            <person name="Perez-Chaparro P.J."/>
            <person name="McCulloch J.A."/>
        </authorList>
    </citation>
    <scope>NUCLEOTIDE SEQUENCE [LARGE SCALE GENOMIC DNA]</scope>
    <source>
        <strain evidence="2 3">IEC338SC</strain>
    </source>
</reference>
<feature type="transmembrane region" description="Helical" evidence="1">
    <location>
        <begin position="99"/>
        <end position="122"/>
    </location>
</feature>
<accession>A0AB33B8Q8</accession>
<evidence type="ECO:0008006" key="4">
    <source>
        <dbReference type="Google" id="ProtNLM"/>
    </source>
</evidence>
<name>A0AB33B8Q8_ACIPI</name>
<dbReference type="AlphaFoldDB" id="A0AB33B8Q8"/>
<organism evidence="2 3">
    <name type="scientific">Acinetobacter pittii</name>
    <name type="common">Acinetobacter genomosp. 3</name>
    <dbReference type="NCBI Taxonomy" id="48296"/>
    <lineage>
        <taxon>Bacteria</taxon>
        <taxon>Pseudomonadati</taxon>
        <taxon>Pseudomonadota</taxon>
        <taxon>Gammaproteobacteria</taxon>
        <taxon>Moraxellales</taxon>
        <taxon>Moraxellaceae</taxon>
        <taxon>Acinetobacter</taxon>
        <taxon>Acinetobacter calcoaceticus/baumannii complex</taxon>
    </lineage>
</organism>
<keyword evidence="1" id="KW-0472">Membrane</keyword>
<keyword evidence="1" id="KW-1133">Transmembrane helix</keyword>
<feature type="transmembrane region" description="Helical" evidence="1">
    <location>
        <begin position="50"/>
        <end position="68"/>
    </location>
</feature>
<dbReference type="EMBL" id="CP015145">
    <property type="protein sequence ID" value="AMX19551.1"/>
    <property type="molecule type" value="Genomic_DNA"/>
</dbReference>
<gene>
    <name evidence="2" type="ORF">IEC338SC_2423</name>
</gene>
<feature type="transmembrane region" description="Helical" evidence="1">
    <location>
        <begin position="12"/>
        <end position="30"/>
    </location>
</feature>
<protein>
    <recommendedName>
        <fullName evidence="4">DoxX family protein</fullName>
    </recommendedName>
</protein>
<evidence type="ECO:0000256" key="1">
    <source>
        <dbReference type="SAM" id="Phobius"/>
    </source>
</evidence>
<proteinExistence type="predicted"/>
<evidence type="ECO:0000313" key="2">
    <source>
        <dbReference type="EMBL" id="AMX19551.1"/>
    </source>
</evidence>
<evidence type="ECO:0000313" key="3">
    <source>
        <dbReference type="Proteomes" id="UP000076152"/>
    </source>
</evidence>